<keyword evidence="3" id="KW-1185">Reference proteome</keyword>
<dbReference type="InterPro" id="IPR000719">
    <property type="entry name" value="Prot_kinase_dom"/>
</dbReference>
<evidence type="ECO:0000313" key="2">
    <source>
        <dbReference type="EMBL" id="GAB1224011.1"/>
    </source>
</evidence>
<dbReference type="PANTHER" id="PTHR44167">
    <property type="entry name" value="OVARIAN-SPECIFIC SERINE/THREONINE-PROTEIN KINASE LOK-RELATED"/>
    <property type="match status" value="1"/>
</dbReference>
<comment type="caution">
    <text evidence="2">The sequence shown here is derived from an EMBL/GenBank/DDBJ whole genome shotgun (WGS) entry which is preliminary data.</text>
</comment>
<accession>A0ABQ0DMD6</accession>
<gene>
    <name evidence="2" type="ORF">ENUP19_0170G0023</name>
</gene>
<dbReference type="Pfam" id="PF00069">
    <property type="entry name" value="Pkinase"/>
    <property type="match status" value="1"/>
</dbReference>
<evidence type="ECO:0000313" key="3">
    <source>
        <dbReference type="Proteomes" id="UP001628156"/>
    </source>
</evidence>
<sequence length="145" mass="16905">MLLFSGTKSEIKITDFGTARIVGEGEMAKTLCGTPTYFSPELFKGWNEYKKLSVNNELPKEKKDFNGHFEQKKLFNGSFNTDELFSCLPDELKDLIEHMIVIDPSKRYSVKECLSHEFFTRKSKTTQFELPKKKKEIINDILKYF</sequence>
<dbReference type="EMBL" id="BAAFRS010000170">
    <property type="protein sequence ID" value="GAB1224011.1"/>
    <property type="molecule type" value="Genomic_DNA"/>
</dbReference>
<name>A0ABQ0DMD6_9EUKA</name>
<dbReference type="SUPFAM" id="SSF56112">
    <property type="entry name" value="Protein kinase-like (PK-like)"/>
    <property type="match status" value="1"/>
</dbReference>
<dbReference type="PANTHER" id="PTHR44167:SF30">
    <property type="entry name" value="PHOSPHORYLASE KINASE"/>
    <property type="match status" value="1"/>
</dbReference>
<evidence type="ECO:0000259" key="1">
    <source>
        <dbReference type="PROSITE" id="PS50011"/>
    </source>
</evidence>
<proteinExistence type="predicted"/>
<dbReference type="Proteomes" id="UP001628156">
    <property type="component" value="Unassembled WGS sequence"/>
</dbReference>
<dbReference type="Gene3D" id="1.10.510.10">
    <property type="entry name" value="Transferase(Phosphotransferase) domain 1"/>
    <property type="match status" value="2"/>
</dbReference>
<feature type="domain" description="Protein kinase" evidence="1">
    <location>
        <begin position="1"/>
        <end position="119"/>
    </location>
</feature>
<protein>
    <recommendedName>
        <fullName evidence="1">Protein kinase domain-containing protein</fullName>
    </recommendedName>
</protein>
<organism evidence="2 3">
    <name type="scientific">Entamoeba nuttalli</name>
    <dbReference type="NCBI Taxonomy" id="412467"/>
    <lineage>
        <taxon>Eukaryota</taxon>
        <taxon>Amoebozoa</taxon>
        <taxon>Evosea</taxon>
        <taxon>Archamoebae</taxon>
        <taxon>Mastigamoebida</taxon>
        <taxon>Entamoebidae</taxon>
        <taxon>Entamoeba</taxon>
    </lineage>
</organism>
<reference evidence="2 3" key="1">
    <citation type="journal article" date="2019" name="PLoS Negl. Trop. Dis.">
        <title>Whole genome sequencing of Entamoeba nuttalli reveals mammalian host-related molecular signatures and a novel octapeptide-repeat surface protein.</title>
        <authorList>
            <person name="Tanaka M."/>
            <person name="Makiuchi T."/>
            <person name="Komiyama T."/>
            <person name="Shiina T."/>
            <person name="Osaki K."/>
            <person name="Tachibana H."/>
        </authorList>
    </citation>
    <scope>NUCLEOTIDE SEQUENCE [LARGE SCALE GENOMIC DNA]</scope>
    <source>
        <strain evidence="2 3">P19-061405</strain>
    </source>
</reference>
<dbReference type="InterPro" id="IPR011009">
    <property type="entry name" value="Kinase-like_dom_sf"/>
</dbReference>
<dbReference type="PROSITE" id="PS50011">
    <property type="entry name" value="PROTEIN_KINASE_DOM"/>
    <property type="match status" value="1"/>
</dbReference>